<dbReference type="STRING" id="463040.CAL15_11670"/>
<evidence type="ECO:0000313" key="1">
    <source>
        <dbReference type="EMBL" id="ARP94977.1"/>
    </source>
</evidence>
<reference evidence="1 2" key="1">
    <citation type="submission" date="2017-05" db="EMBL/GenBank/DDBJ databases">
        <title>Complete and WGS of Bordetella genogroups.</title>
        <authorList>
            <person name="Spilker T."/>
            <person name="LiPuma J."/>
        </authorList>
    </citation>
    <scope>NUCLEOTIDE SEQUENCE [LARGE SCALE GENOMIC DNA]</scope>
    <source>
        <strain evidence="1 2">AU7206</strain>
    </source>
</reference>
<dbReference type="RefSeq" id="WP_086078744.1">
    <property type="nucleotide sequence ID" value="NZ_CP021111.1"/>
</dbReference>
<proteinExistence type="predicted"/>
<sequence>MQILDTICAQVQAMRMPLYAVTAAAAARAGTPVLLILHWHGFRRRTPLTLPGQTIAPRAVAGSAMQLSQRWASFDELEGALVDAAWQLGAWDVERLVQRPWRRLGAPASEALACHRAFGAYPDASDEEGVVMDAPDRDDLLELAARRGYVRWLFRPRKAGLWQSLDDEDATLGPGGGRALPCPVPRRAFDGRMPSRVVYRLGHGARLVLRDT</sequence>
<dbReference type="KEGG" id="bgm:CAL15_11670"/>
<keyword evidence="2" id="KW-1185">Reference proteome</keyword>
<evidence type="ECO:0000313" key="2">
    <source>
        <dbReference type="Proteomes" id="UP000194161"/>
    </source>
</evidence>
<organism evidence="1 2">
    <name type="scientific">Bordetella genomosp. 13</name>
    <dbReference type="NCBI Taxonomy" id="463040"/>
    <lineage>
        <taxon>Bacteria</taxon>
        <taxon>Pseudomonadati</taxon>
        <taxon>Pseudomonadota</taxon>
        <taxon>Betaproteobacteria</taxon>
        <taxon>Burkholderiales</taxon>
        <taxon>Alcaligenaceae</taxon>
        <taxon>Bordetella</taxon>
    </lineage>
</organism>
<dbReference type="OrthoDB" id="8534240at2"/>
<dbReference type="AlphaFoldDB" id="A0A1W6ZCE8"/>
<protein>
    <submittedName>
        <fullName evidence="1">Diguanylate cyclase</fullName>
    </submittedName>
</protein>
<accession>A0A1W6ZCE8</accession>
<dbReference type="Proteomes" id="UP000194161">
    <property type="component" value="Chromosome"/>
</dbReference>
<name>A0A1W6ZCE8_9BORD</name>
<gene>
    <name evidence="1" type="ORF">CAL15_11670</name>
</gene>
<dbReference type="EMBL" id="CP021111">
    <property type="protein sequence ID" value="ARP94977.1"/>
    <property type="molecule type" value="Genomic_DNA"/>
</dbReference>